<comment type="cofactor">
    <cofactor evidence="8">
        <name>Mn(2+)</name>
        <dbReference type="ChEBI" id="CHEBI:29035"/>
    </cofactor>
    <text evidence="8">Binds 2 manganese ions per subunit.</text>
</comment>
<evidence type="ECO:0000256" key="2">
    <source>
        <dbReference type="ARBA" id="ARBA00004798"/>
    </source>
</evidence>
<dbReference type="InterPro" id="IPR006124">
    <property type="entry name" value="Metalloenzyme"/>
</dbReference>
<feature type="active site" description="Phosphoserine intermediate" evidence="8">
    <location>
        <position position="61"/>
    </location>
</feature>
<dbReference type="Gene3D" id="3.40.720.10">
    <property type="entry name" value="Alkaline Phosphatase, subunit A"/>
    <property type="match status" value="1"/>
</dbReference>
<evidence type="ECO:0000256" key="1">
    <source>
        <dbReference type="ARBA" id="ARBA00000370"/>
    </source>
</evidence>
<evidence type="ECO:0000256" key="3">
    <source>
        <dbReference type="ARBA" id="ARBA00008819"/>
    </source>
</evidence>
<name>A0ABX3A2J8_9GAMM</name>
<comment type="catalytic activity">
    <reaction evidence="1 8">
        <text>(2R)-2-phosphoglycerate = (2R)-3-phosphoglycerate</text>
        <dbReference type="Rhea" id="RHEA:15901"/>
        <dbReference type="ChEBI" id="CHEBI:58272"/>
        <dbReference type="ChEBI" id="CHEBI:58289"/>
        <dbReference type="EC" id="5.4.2.12"/>
    </reaction>
</comment>
<dbReference type="EMBL" id="MDTU01000001">
    <property type="protein sequence ID" value="ODN43081.1"/>
    <property type="molecule type" value="Genomic_DNA"/>
</dbReference>
<feature type="binding site" evidence="8">
    <location>
        <position position="330"/>
    </location>
    <ligand>
        <name>substrate</name>
    </ligand>
</feature>
<feature type="binding site" evidence="8">
    <location>
        <position position="457"/>
    </location>
    <ligand>
        <name>Mn(2+)</name>
        <dbReference type="ChEBI" id="CHEBI:29035"/>
        <label>1</label>
    </ligand>
</feature>
<keyword evidence="5 8" id="KW-0324">Glycolysis</keyword>
<keyword evidence="6 8" id="KW-0464">Manganese</keyword>
<dbReference type="Pfam" id="PF01676">
    <property type="entry name" value="Metalloenzyme"/>
    <property type="match status" value="1"/>
</dbReference>
<feature type="binding site" evidence="8">
    <location>
        <position position="397"/>
    </location>
    <ligand>
        <name>Mn(2+)</name>
        <dbReference type="ChEBI" id="CHEBI:29035"/>
        <label>1</label>
    </ligand>
</feature>
<evidence type="ECO:0000259" key="11">
    <source>
        <dbReference type="Pfam" id="PF06415"/>
    </source>
</evidence>
<dbReference type="InterPro" id="IPR005995">
    <property type="entry name" value="Pgm_bpd_ind"/>
</dbReference>
<comment type="similarity">
    <text evidence="3 8">Belongs to the BPG-independent phosphoglycerate mutase family.</text>
</comment>
<keyword evidence="13" id="KW-1185">Reference proteome</keyword>
<feature type="binding site" evidence="8">
    <location>
        <begin position="256"/>
        <end position="259"/>
    </location>
    <ligand>
        <name>substrate</name>
    </ligand>
</feature>
<comment type="function">
    <text evidence="8">Catalyzes the interconversion of 2-phosphoglycerate and 3-phosphoglycerate.</text>
</comment>
<dbReference type="EC" id="5.4.2.12" evidence="8 9"/>
<feature type="binding site" evidence="8">
    <location>
        <position position="61"/>
    </location>
    <ligand>
        <name>Mn(2+)</name>
        <dbReference type="ChEBI" id="CHEBI:29035"/>
        <label>2</label>
    </ligand>
</feature>
<dbReference type="PANTHER" id="PTHR31637">
    <property type="entry name" value="2,3-BISPHOSPHOGLYCERATE-INDEPENDENT PHOSPHOGLYCERATE MUTASE"/>
    <property type="match status" value="1"/>
</dbReference>
<dbReference type="SUPFAM" id="SSF64158">
    <property type="entry name" value="2,3-Bisphosphoglycerate-independent phosphoglycerate mutase, substrate-binding domain"/>
    <property type="match status" value="1"/>
</dbReference>
<feature type="binding site" evidence="8">
    <location>
        <position position="122"/>
    </location>
    <ligand>
        <name>substrate</name>
    </ligand>
</feature>
<evidence type="ECO:0000256" key="5">
    <source>
        <dbReference type="ARBA" id="ARBA00023152"/>
    </source>
</evidence>
<dbReference type="PANTHER" id="PTHR31637:SF0">
    <property type="entry name" value="2,3-BISPHOSPHOGLYCERATE-INDEPENDENT PHOSPHOGLYCERATE MUTASE"/>
    <property type="match status" value="1"/>
</dbReference>
<feature type="binding site" evidence="8">
    <location>
        <position position="11"/>
    </location>
    <ligand>
        <name>Mn(2+)</name>
        <dbReference type="ChEBI" id="CHEBI:29035"/>
        <label>2</label>
    </ligand>
</feature>
<feature type="domain" description="BPG-independent PGAM N-terminal" evidence="11">
    <location>
        <begin position="81"/>
        <end position="293"/>
    </location>
</feature>
<evidence type="ECO:0000256" key="7">
    <source>
        <dbReference type="ARBA" id="ARBA00023235"/>
    </source>
</evidence>
<evidence type="ECO:0000256" key="9">
    <source>
        <dbReference type="NCBIfam" id="TIGR01307"/>
    </source>
</evidence>
<reference evidence="12 13" key="1">
    <citation type="submission" date="2016-08" db="EMBL/GenBank/DDBJ databases">
        <title>Draft genome sequence of Candidatus Piscirickettsia litoralis, from seawater.</title>
        <authorList>
            <person name="Wan X."/>
            <person name="Lee A.J."/>
            <person name="Hou S."/>
            <person name="Donachie S.P."/>
        </authorList>
    </citation>
    <scope>NUCLEOTIDE SEQUENCE [LARGE SCALE GENOMIC DNA]</scope>
    <source>
        <strain evidence="12 13">Y2</strain>
    </source>
</reference>
<proteinExistence type="inferred from homology"/>
<comment type="caution">
    <text evidence="12">The sequence shown here is derived from an EMBL/GenBank/DDBJ whole genome shotgun (WGS) entry which is preliminary data.</text>
</comment>
<dbReference type="PIRSF" id="PIRSF001492">
    <property type="entry name" value="IPGAM"/>
    <property type="match status" value="1"/>
</dbReference>
<dbReference type="Gene3D" id="3.40.1450.10">
    <property type="entry name" value="BPG-independent phosphoglycerate mutase, domain B"/>
    <property type="match status" value="1"/>
</dbReference>
<evidence type="ECO:0000313" key="12">
    <source>
        <dbReference type="EMBL" id="ODN43081.1"/>
    </source>
</evidence>
<dbReference type="Proteomes" id="UP000094329">
    <property type="component" value="Unassembled WGS sequence"/>
</dbReference>
<feature type="binding site" evidence="8">
    <location>
        <begin position="152"/>
        <end position="153"/>
    </location>
    <ligand>
        <name>substrate</name>
    </ligand>
</feature>
<feature type="binding site" evidence="8">
    <location>
        <position position="401"/>
    </location>
    <ligand>
        <name>Mn(2+)</name>
        <dbReference type="ChEBI" id="CHEBI:29035"/>
        <label>1</label>
    </ligand>
</feature>
<dbReference type="CDD" id="cd16010">
    <property type="entry name" value="iPGM"/>
    <property type="match status" value="1"/>
</dbReference>
<dbReference type="RefSeq" id="WP_069312879.1">
    <property type="nucleotide sequence ID" value="NZ_MDTU01000001.1"/>
</dbReference>
<feature type="binding site" evidence="8">
    <location>
        <position position="438"/>
    </location>
    <ligand>
        <name>Mn(2+)</name>
        <dbReference type="ChEBI" id="CHEBI:29035"/>
        <label>2</label>
    </ligand>
</feature>
<dbReference type="InterPro" id="IPR011258">
    <property type="entry name" value="BPG-indep_PGM_N"/>
</dbReference>
<accession>A0ABX3A2J8</accession>
<feature type="binding site" evidence="8">
    <location>
        <position position="184"/>
    </location>
    <ligand>
        <name>substrate</name>
    </ligand>
</feature>
<comment type="pathway">
    <text evidence="2 8">Carbohydrate degradation; glycolysis; pyruvate from D-glyceraldehyde 3-phosphate: step 3/5.</text>
</comment>
<evidence type="ECO:0000256" key="4">
    <source>
        <dbReference type="ARBA" id="ARBA00022723"/>
    </source>
</evidence>
<evidence type="ECO:0000313" key="13">
    <source>
        <dbReference type="Proteomes" id="UP000094329"/>
    </source>
</evidence>
<feature type="domain" description="Metalloenzyme" evidence="10">
    <location>
        <begin position="3"/>
        <end position="493"/>
    </location>
</feature>
<keyword evidence="4 8" id="KW-0479">Metal-binding</keyword>
<sequence length="508" mass="55035">MKKTAVLLVLDGWGYSIDVNSNAILNAKTPNWDRFVDDYPTTLISASGTDVGLPAGQMGNSEVGHLNLGAGRVVYQDLLRIGRDIESGAFFNNAVLTDAIDTTVNKNAAVHIMGLLSPGGVHSHEDQIEAMIDLALQRGAKKIYLHAFLDGRDTAPKSAEASLLRFEKKLIDSGKGKIASIIGRYYAMDRDQRWDRIEAAYNLITQGQAVYQAESAAQGLQAAYERDERDEFVQATRIGDVVTLNDDDALVFMNFRADRARQLSHAFSDESFSGFTRVARPKLCAFVTLTEYATTIDSQIAYPPLALKNVLGQVLSKAGKKQLRIAETEKYAHVTFFFNGGVEDAFSGEERELIASPQVATYDLQPEMSAQELTDKLVAAIASQEFDAIICNYANADMVGHTGDYSAAVKAIEALDQCIGQVVAAGQKVGADILITADHGNAELMVNPQTGQAHTAHTSNLVPLVYVGKDATLTKEGGSLSDIAPTMLQLLDLTIPTEMTGKPLVHFK</sequence>
<dbReference type="SUPFAM" id="SSF53649">
    <property type="entry name" value="Alkaline phosphatase-like"/>
    <property type="match status" value="1"/>
</dbReference>
<evidence type="ECO:0000256" key="8">
    <source>
        <dbReference type="HAMAP-Rule" id="MF_01038"/>
    </source>
</evidence>
<dbReference type="InterPro" id="IPR036646">
    <property type="entry name" value="PGAM_B_sf"/>
</dbReference>
<dbReference type="HAMAP" id="MF_01038">
    <property type="entry name" value="GpmI"/>
    <property type="match status" value="1"/>
</dbReference>
<dbReference type="InterPro" id="IPR017850">
    <property type="entry name" value="Alkaline_phosphatase_core_sf"/>
</dbReference>
<comment type="subunit">
    <text evidence="8">Monomer.</text>
</comment>
<gene>
    <name evidence="8" type="primary">gpmI</name>
    <name evidence="12" type="ORF">BGC07_09340</name>
</gene>
<protein>
    <recommendedName>
        <fullName evidence="8 9">2,3-bisphosphoglycerate-independent phosphoglycerate mutase</fullName>
        <shortName evidence="8">BPG-independent PGAM</shortName>
        <shortName evidence="8">Phosphoglyceromutase</shortName>
        <shortName evidence="8">iPGM</shortName>
        <ecNumber evidence="8 9">5.4.2.12</ecNumber>
    </recommendedName>
</protein>
<feature type="binding site" evidence="8">
    <location>
        <position position="439"/>
    </location>
    <ligand>
        <name>Mn(2+)</name>
        <dbReference type="ChEBI" id="CHEBI:29035"/>
        <label>2</label>
    </ligand>
</feature>
<keyword evidence="7 8" id="KW-0413">Isomerase</keyword>
<dbReference type="Pfam" id="PF06415">
    <property type="entry name" value="iPGM_N"/>
    <property type="match status" value="1"/>
</dbReference>
<organism evidence="12 13">
    <name type="scientific">Piscirickettsia litoralis</name>
    <dbReference type="NCBI Taxonomy" id="1891921"/>
    <lineage>
        <taxon>Bacteria</taxon>
        <taxon>Pseudomonadati</taxon>
        <taxon>Pseudomonadota</taxon>
        <taxon>Gammaproteobacteria</taxon>
        <taxon>Thiotrichales</taxon>
        <taxon>Piscirickettsiaceae</taxon>
        <taxon>Piscirickettsia</taxon>
    </lineage>
</organism>
<dbReference type="NCBIfam" id="TIGR01307">
    <property type="entry name" value="pgm_bpd_ind"/>
    <property type="match status" value="1"/>
</dbReference>
<evidence type="ECO:0000259" key="10">
    <source>
        <dbReference type="Pfam" id="PF01676"/>
    </source>
</evidence>
<feature type="binding site" evidence="8">
    <location>
        <position position="190"/>
    </location>
    <ligand>
        <name>substrate</name>
    </ligand>
</feature>
<evidence type="ECO:0000256" key="6">
    <source>
        <dbReference type="ARBA" id="ARBA00023211"/>
    </source>
</evidence>